<protein>
    <submittedName>
        <fullName evidence="2">Uncharacterized protein</fullName>
    </submittedName>
</protein>
<proteinExistence type="predicted"/>
<evidence type="ECO:0000313" key="3">
    <source>
        <dbReference type="Proteomes" id="UP001597541"/>
    </source>
</evidence>
<name>A0ABW5PH89_9BACL</name>
<feature type="compositionally biased region" description="Basic and acidic residues" evidence="1">
    <location>
        <begin position="47"/>
        <end position="78"/>
    </location>
</feature>
<keyword evidence="3" id="KW-1185">Reference proteome</keyword>
<gene>
    <name evidence="2" type="ORF">ACFSUF_13105</name>
</gene>
<evidence type="ECO:0000313" key="2">
    <source>
        <dbReference type="EMBL" id="MFD2613362.1"/>
    </source>
</evidence>
<dbReference type="EMBL" id="JBHUME010000008">
    <property type="protein sequence ID" value="MFD2613362.1"/>
    <property type="molecule type" value="Genomic_DNA"/>
</dbReference>
<feature type="region of interest" description="Disordered" evidence="1">
    <location>
        <begin position="1"/>
        <end position="78"/>
    </location>
</feature>
<accession>A0ABW5PH89</accession>
<organism evidence="2 3">
    <name type="scientific">Paenibacillus gansuensis</name>
    <dbReference type="NCBI Taxonomy" id="306542"/>
    <lineage>
        <taxon>Bacteria</taxon>
        <taxon>Bacillati</taxon>
        <taxon>Bacillota</taxon>
        <taxon>Bacilli</taxon>
        <taxon>Bacillales</taxon>
        <taxon>Paenibacillaceae</taxon>
        <taxon>Paenibacillus</taxon>
    </lineage>
</organism>
<dbReference type="Proteomes" id="UP001597541">
    <property type="component" value="Unassembled WGS sequence"/>
</dbReference>
<evidence type="ECO:0000256" key="1">
    <source>
        <dbReference type="SAM" id="MobiDB-lite"/>
    </source>
</evidence>
<reference evidence="3" key="1">
    <citation type="journal article" date="2019" name="Int. J. Syst. Evol. Microbiol.">
        <title>The Global Catalogue of Microorganisms (GCM) 10K type strain sequencing project: providing services to taxonomists for standard genome sequencing and annotation.</title>
        <authorList>
            <consortium name="The Broad Institute Genomics Platform"/>
            <consortium name="The Broad Institute Genome Sequencing Center for Infectious Disease"/>
            <person name="Wu L."/>
            <person name="Ma J."/>
        </authorList>
    </citation>
    <scope>NUCLEOTIDE SEQUENCE [LARGE SCALE GENOMIC DNA]</scope>
    <source>
        <strain evidence="3">KCTC 3950</strain>
    </source>
</reference>
<sequence>MTESGKKTDSLPPKQGKRDNPEQLPSDKPSLHDLFQSEQHVDPIPLEDLKLEQEEEKDKEGTKHRSSSERKYHTGFED</sequence>
<dbReference type="RefSeq" id="WP_377603359.1">
    <property type="nucleotide sequence ID" value="NZ_JBHUME010000008.1"/>
</dbReference>
<comment type="caution">
    <text evidence="2">The sequence shown here is derived from an EMBL/GenBank/DDBJ whole genome shotgun (WGS) entry which is preliminary data.</text>
</comment>